<gene>
    <name evidence="3" type="ORF">ASN18_0084</name>
</gene>
<keyword evidence="1" id="KW-0175">Coiled coil</keyword>
<evidence type="ECO:0000313" key="4">
    <source>
        <dbReference type="Proteomes" id="UP000060487"/>
    </source>
</evidence>
<evidence type="ECO:0000256" key="1">
    <source>
        <dbReference type="SAM" id="Coils"/>
    </source>
</evidence>
<name>A0ABR5SJY9_9BACT</name>
<keyword evidence="4" id="KW-1185">Reference proteome</keyword>
<comment type="caution">
    <text evidence="3">The sequence shown here is derived from an EMBL/GenBank/DDBJ whole genome shotgun (WGS) entry which is preliminary data.</text>
</comment>
<proteinExistence type="predicted"/>
<feature type="transmembrane region" description="Helical" evidence="2">
    <location>
        <begin position="494"/>
        <end position="513"/>
    </location>
</feature>
<feature type="transmembrane region" description="Helical" evidence="2">
    <location>
        <begin position="464"/>
        <end position="482"/>
    </location>
</feature>
<keyword evidence="2" id="KW-1133">Transmembrane helix</keyword>
<protein>
    <submittedName>
        <fullName evidence="3">Uncharacterized protein</fullName>
    </submittedName>
</protein>
<evidence type="ECO:0000313" key="3">
    <source>
        <dbReference type="EMBL" id="KWT95155.1"/>
    </source>
</evidence>
<evidence type="ECO:0000256" key="2">
    <source>
        <dbReference type="SAM" id="Phobius"/>
    </source>
</evidence>
<dbReference type="Proteomes" id="UP000060487">
    <property type="component" value="Unassembled WGS sequence"/>
</dbReference>
<sequence length="562" mass="63742">MNEMYNLSDVYCSVLFESMSPELYQTNAFRVTGLSVDVTTRDIQRQEGKLAMTERLGGEIPQNGRILPLKSPPDVYMVKKAAQRLKDPERRLVDEFFWFWPHEHGNSASDAAIIELMNGNSKKSIEIWNSNENNLSVSNVSMHNVAVFYHLTALDIEHAGMNGGFSESQKAERDKCWDGVFKRWGKLLEHEGFWSMLTARIRELDDPLLTTGMARRIRTSLPYALLSINAQLAIKFAEGGNAIETKRQLSIMSNSGFERDIIDTTLQNAVDPIRQRIKILCKNARSETEVNPEHADGVVRDLIERTKPLLSIISQVLPLGNIIRDAAFDEVALCARDCLIEFANKTWNIINFYELLTIVKYMAASEALIARIEENKNNAEEILGEVAVETIKQIVDNGHDNEKCWFCEKNEPDNSSGIGVAMHGEIKSISYNKGQLKHITINVPRCLQCLDIHKGQSLLRKYKVSTYLLVSAVVLSAIWIYIVPSSDMMLKYIYFVAALSIIPANLIGAKLYLMKYTYELKGIIFKSIKTSIKSKGKRYKHPKVLKLRKIGWVYGEKPLNVQ</sequence>
<reference evidence="3 4" key="1">
    <citation type="submission" date="2015-11" db="EMBL/GenBank/DDBJ databases">
        <authorList>
            <person name="Lin W."/>
        </authorList>
    </citation>
    <scope>NUCLEOTIDE SEQUENCE [LARGE SCALE GENOMIC DNA]</scope>
    <source>
        <strain evidence="3 4">HCH-1</strain>
    </source>
</reference>
<accession>A0ABR5SJY9</accession>
<keyword evidence="2" id="KW-0472">Membrane</keyword>
<feature type="coiled-coil region" evidence="1">
    <location>
        <begin position="362"/>
        <end position="389"/>
    </location>
</feature>
<organism evidence="3 4">
    <name type="scientific">Candidatus Magnetominusculus xianensis</name>
    <dbReference type="NCBI Taxonomy" id="1748249"/>
    <lineage>
        <taxon>Bacteria</taxon>
        <taxon>Pseudomonadati</taxon>
        <taxon>Nitrospirota</taxon>
        <taxon>Nitrospiria</taxon>
        <taxon>Nitrospirales</taxon>
        <taxon>Nitrospiraceae</taxon>
        <taxon>Candidatus Magnetominusculus</taxon>
    </lineage>
</organism>
<dbReference type="RefSeq" id="WP_085050619.1">
    <property type="nucleotide sequence ID" value="NZ_LNQR01000001.1"/>
</dbReference>
<dbReference type="EMBL" id="LNQR01000001">
    <property type="protein sequence ID" value="KWT95155.1"/>
    <property type="molecule type" value="Genomic_DNA"/>
</dbReference>
<keyword evidence="2" id="KW-0812">Transmembrane</keyword>